<reference evidence="5" key="1">
    <citation type="submission" date="2021-02" db="EMBL/GenBank/DDBJ databases">
        <authorList>
            <person name="Dougan E. K."/>
            <person name="Rhodes N."/>
            <person name="Thang M."/>
            <person name="Chan C."/>
        </authorList>
    </citation>
    <scope>NUCLEOTIDE SEQUENCE</scope>
</reference>
<accession>A0A813IUL6</accession>
<dbReference type="GO" id="GO:0016298">
    <property type="term" value="F:lipase activity"/>
    <property type="evidence" value="ECO:0007669"/>
    <property type="project" value="InterPro"/>
</dbReference>
<feature type="repeat" description="PPR" evidence="2">
    <location>
        <begin position="836"/>
        <end position="870"/>
    </location>
</feature>
<comment type="caution">
    <text evidence="5">The sequence shown here is derived from an EMBL/GenBank/DDBJ whole genome shotgun (WGS) entry which is preliminary data.</text>
</comment>
<name>A0A813IUL6_POLGL</name>
<feature type="repeat" description="PPR" evidence="2">
    <location>
        <begin position="661"/>
        <end position="696"/>
    </location>
</feature>
<evidence type="ECO:0000313" key="5">
    <source>
        <dbReference type="EMBL" id="CAE8656030.1"/>
    </source>
</evidence>
<evidence type="ECO:0000259" key="4">
    <source>
        <dbReference type="Pfam" id="PF17177"/>
    </source>
</evidence>
<dbReference type="Gene3D" id="3.40.50.1110">
    <property type="entry name" value="SGNH hydrolase"/>
    <property type="match status" value="1"/>
</dbReference>
<feature type="domain" description="PROP1-like PPR" evidence="4">
    <location>
        <begin position="595"/>
        <end position="717"/>
    </location>
</feature>
<evidence type="ECO:0000256" key="2">
    <source>
        <dbReference type="PROSITE-ProRule" id="PRU00708"/>
    </source>
</evidence>
<dbReference type="Pfam" id="PF13812">
    <property type="entry name" value="PPR_3"/>
    <property type="match status" value="3"/>
</dbReference>
<feature type="repeat" description="PPR" evidence="2">
    <location>
        <begin position="522"/>
        <end position="556"/>
    </location>
</feature>
<dbReference type="NCBIfam" id="TIGR00756">
    <property type="entry name" value="PPR"/>
    <property type="match status" value="8"/>
</dbReference>
<dbReference type="Gene3D" id="2.60.34.10">
    <property type="entry name" value="Substrate Binding Domain Of DNAk, Chain A, domain 1"/>
    <property type="match status" value="1"/>
</dbReference>
<evidence type="ECO:0000256" key="1">
    <source>
        <dbReference type="ARBA" id="ARBA00022737"/>
    </source>
</evidence>
<dbReference type="InterPro" id="IPR036514">
    <property type="entry name" value="SGNH_hydro_sf"/>
</dbReference>
<dbReference type="InterPro" id="IPR011990">
    <property type="entry name" value="TPR-like_helical_dom_sf"/>
</dbReference>
<feature type="region of interest" description="Disordered" evidence="3">
    <location>
        <begin position="1220"/>
        <end position="1244"/>
    </location>
</feature>
<dbReference type="Pfam" id="PF01535">
    <property type="entry name" value="PPR"/>
    <property type="match status" value="1"/>
</dbReference>
<dbReference type="PANTHER" id="PTHR47447">
    <property type="entry name" value="OS03G0856100 PROTEIN"/>
    <property type="match status" value="1"/>
</dbReference>
<dbReference type="Gene3D" id="1.25.40.10">
    <property type="entry name" value="Tetratricopeptide repeat domain"/>
    <property type="match status" value="5"/>
</dbReference>
<evidence type="ECO:0000256" key="3">
    <source>
        <dbReference type="SAM" id="MobiDB-lite"/>
    </source>
</evidence>
<dbReference type="SUPFAM" id="SSF100920">
    <property type="entry name" value="Heat shock protein 70kD (HSP70), peptide-binding domain"/>
    <property type="match status" value="1"/>
</dbReference>
<dbReference type="Pfam" id="PF00657">
    <property type="entry name" value="Lipase_GDSL"/>
    <property type="match status" value="1"/>
</dbReference>
<dbReference type="Pfam" id="PF13041">
    <property type="entry name" value="PPR_2"/>
    <property type="match status" value="1"/>
</dbReference>
<dbReference type="SUPFAM" id="SSF81901">
    <property type="entry name" value="HCP-like"/>
    <property type="match status" value="1"/>
</dbReference>
<dbReference type="SUPFAM" id="SSF52266">
    <property type="entry name" value="SGNH hydrolase"/>
    <property type="match status" value="1"/>
</dbReference>
<feature type="repeat" description="PPR" evidence="2">
    <location>
        <begin position="801"/>
        <end position="835"/>
    </location>
</feature>
<dbReference type="InterPro" id="IPR001087">
    <property type="entry name" value="GDSL"/>
</dbReference>
<dbReference type="InterPro" id="IPR008265">
    <property type="entry name" value="Lipase_GDSL_AS"/>
</dbReference>
<feature type="repeat" description="PPR" evidence="2">
    <location>
        <begin position="1115"/>
        <end position="1149"/>
    </location>
</feature>
<dbReference type="EMBL" id="CAJNNW010013962">
    <property type="protein sequence ID" value="CAE8656030.1"/>
    <property type="molecule type" value="Genomic_DNA"/>
</dbReference>
<dbReference type="InterPro" id="IPR002885">
    <property type="entry name" value="PPR_rpt"/>
</dbReference>
<dbReference type="InterPro" id="IPR033443">
    <property type="entry name" value="PROP1-like_PPR_dom"/>
</dbReference>
<protein>
    <recommendedName>
        <fullName evidence="4">PROP1-like PPR domain-containing protein</fullName>
    </recommendedName>
</protein>
<dbReference type="Proteomes" id="UP000626109">
    <property type="component" value="Unassembled WGS sequence"/>
</dbReference>
<feature type="repeat" description="PPR" evidence="2">
    <location>
        <begin position="766"/>
        <end position="800"/>
    </location>
</feature>
<feature type="region of interest" description="Disordered" evidence="3">
    <location>
        <begin position="1322"/>
        <end position="1361"/>
    </location>
</feature>
<organism evidence="5 6">
    <name type="scientific">Polarella glacialis</name>
    <name type="common">Dinoflagellate</name>
    <dbReference type="NCBI Taxonomy" id="89957"/>
    <lineage>
        <taxon>Eukaryota</taxon>
        <taxon>Sar</taxon>
        <taxon>Alveolata</taxon>
        <taxon>Dinophyceae</taxon>
        <taxon>Suessiales</taxon>
        <taxon>Suessiaceae</taxon>
        <taxon>Polarella</taxon>
    </lineage>
</organism>
<feature type="repeat" description="PPR" evidence="2">
    <location>
        <begin position="731"/>
        <end position="765"/>
    </location>
</feature>
<dbReference type="Pfam" id="PF17177">
    <property type="entry name" value="PPR_long"/>
    <property type="match status" value="2"/>
</dbReference>
<sequence length="1361" mass="148340">MPVTEGSKRLMVFVRLCCLSPTTRIGKLESEQVRRLFTTTRDNQGVARIELYAGERPFCAGNRFLGLLELAPLPTPSYRSFVQIEVELQATADGSLICSAAEVESRAMREPYCEAHWARAYHIAFWTYVINMALQSLQKQLGIAWVGGFAPTRCPRSELSIVVFGDSLSDAGSQGFGAVNLEVSTAGGYPAAAQLEPMQAIRALFSSFYPFSHFGYVESAFTDGPVWASQLGVKAVFNFAHGSASTCQEIPGLVVPPPGYVAMPTTTGWKKLPETTVRVRGVAQQLVQAAELLAPLGVLGCPGRTLAVVFIGTNDFGFHGEHAIGKSPHEAHPCPVVQNHKQILADLASLGVPPEDVVFAGLPALELMPCFVKRQDLDLSWLSAQVDAVNQALEQLQAPRWKLAELMRSTQTLDALGIRCRVYEALEKMNGPDDLPTSSRSGTGQEAWFDEVHPSAKMHELMAQSFVQQFLDCGRCTCEYLFLSFGLAQHGINYFEFTLASTRFQWFARLAPEALASGTFGSLEQYTARIRTCAKAGDAEKAEFWFAELRAANFQPDLQAYNTLLDACGAAGSMGRERILETMRGDGCRPDAYSFCAAIRSCERTGDVERAQAYFETMKAAGVLPPQVAFNSLIAVCASAGDLDGAEHWLKQMDSNGVLPDAVSYNSVMAAAAKAKDSERAIHWFWEMQRTSNIKPDAVSFVSVVSACVANRDMKEAERWLADVIKEREVSLPLFNCMIDGYGKVGDPKSAAATFEEIRRHALQPNISSYNALIHAHAQAGDMNSAMSAMTGMRRWGVAPDVITYTAIVGGFSQAGQVGAAEEWLDKMRASGLEPNDVTFASLLKGCEKQHELERADRIWKKMLELGVKPNDYLFNILANIHASSRSPAGAEATVRAMLTARVLPTLQSYGSIIKASARAGDMHRANLWLTRTAFAGYEPDARAFYAMLTACAKAGDLAAASDIVERMKSQGIQADVITYTALINACANAGDMQQAEQHLQQMRDAGIQPNAFTMNAMISAGATSGNPESSELWFSRLARQGAEVEVIGFNSLLKAWSKTDPWRIRGWFRRMQAAGLKPDVISFNTLIDAAADVADRGMAERTWGVMLKLKFRPTLASYRSMTKALARDGDHEAVRKLLQKMEASGRPRDLYCERALVSACVNANPSAADEAEQAFRSALHLLRDDKYILNGLSLALGPKRFANLVKELKLLHTVRHTTTHRSAGADARAQPSVPEEVRAKRRRPPVTTFAIASDSPPDLQEAGAAPRGAPAAALTASAGLTWAIFSADIRAAVPEVLRAAPVLRLRPSDEDIVFVLARKTGPLLRTSAPPSPQKQEQRSQRLMLRQENTPPALAPLGPPS</sequence>
<feature type="repeat" description="PPR" evidence="2">
    <location>
        <begin position="626"/>
        <end position="660"/>
    </location>
</feature>
<feature type="repeat" description="PPR" evidence="2">
    <location>
        <begin position="976"/>
        <end position="1010"/>
    </location>
</feature>
<keyword evidence="1" id="KW-0677">Repeat</keyword>
<feature type="domain" description="PROP1-like PPR" evidence="4">
    <location>
        <begin position="851"/>
        <end position="957"/>
    </location>
</feature>
<dbReference type="PANTHER" id="PTHR47447:SF17">
    <property type="entry name" value="OS12G0638900 PROTEIN"/>
    <property type="match status" value="1"/>
</dbReference>
<dbReference type="InterPro" id="IPR029047">
    <property type="entry name" value="HSP70_peptide-bd_sf"/>
</dbReference>
<dbReference type="PROSITE" id="PS01098">
    <property type="entry name" value="LIPASE_GDSL_SER"/>
    <property type="match status" value="1"/>
</dbReference>
<proteinExistence type="predicted"/>
<evidence type="ECO:0000313" key="6">
    <source>
        <dbReference type="Proteomes" id="UP000626109"/>
    </source>
</evidence>
<gene>
    <name evidence="5" type="ORF">PGLA2088_LOCUS11953</name>
</gene>
<dbReference type="GO" id="GO:0006629">
    <property type="term" value="P:lipid metabolic process"/>
    <property type="evidence" value="ECO:0007669"/>
    <property type="project" value="InterPro"/>
</dbReference>
<feature type="repeat" description="PPR" evidence="2">
    <location>
        <begin position="591"/>
        <end position="625"/>
    </location>
</feature>
<feature type="repeat" description="PPR" evidence="2">
    <location>
        <begin position="941"/>
        <end position="975"/>
    </location>
</feature>
<dbReference type="PROSITE" id="PS51375">
    <property type="entry name" value="PPR"/>
    <property type="match status" value="11"/>
</dbReference>